<dbReference type="SUPFAM" id="SSF52096">
    <property type="entry name" value="ClpP/crotonase"/>
    <property type="match status" value="1"/>
</dbReference>
<dbReference type="Proteomes" id="UP000315908">
    <property type="component" value="Unassembled WGS sequence"/>
</dbReference>
<dbReference type="Pfam" id="PF01381">
    <property type="entry name" value="HTH_3"/>
    <property type="match status" value="1"/>
</dbReference>
<dbReference type="Gene3D" id="3.90.226.10">
    <property type="entry name" value="2-enoyl-CoA Hydratase, Chain A, domain 1"/>
    <property type="match status" value="1"/>
</dbReference>
<proteinExistence type="predicted"/>
<dbReference type="Gene3D" id="1.10.260.40">
    <property type="entry name" value="lambda repressor-like DNA-binding domains"/>
    <property type="match status" value="1"/>
</dbReference>
<dbReference type="EMBL" id="VLKR01000001">
    <property type="protein sequence ID" value="TWI25439.1"/>
    <property type="molecule type" value="Genomic_DNA"/>
</dbReference>
<name>A0A562MZT0_9SPHI</name>
<dbReference type="SUPFAM" id="SSF47413">
    <property type="entry name" value="lambda repressor-like DNA-binding domains"/>
    <property type="match status" value="1"/>
</dbReference>
<dbReference type="InterPro" id="IPR005151">
    <property type="entry name" value="Tail-specific_protease"/>
</dbReference>
<dbReference type="PROSITE" id="PS50943">
    <property type="entry name" value="HTH_CROC1"/>
    <property type="match status" value="1"/>
</dbReference>
<sequence length="263" mass="29672">MNNKKLGNKIAKVRKEGNMSQAQLAELLFVSPQAVGKWERGESLPDFITLNRLTEIFAVDLNYFAENSNELLYYKVINENTGYVKINNSLGNNNLIGEFDKALDSLISNKNLILDLTETPSGGNSTVARAIMGRFVNKVLPYQIHEFDEKDYDTKRHWVEYVSPRKKTYKGNVYILVGHWTGSMGEGIAIGFDALDRATVIGTPMAGLLGAISNFRLTETKIGFQFPTERLYHINGIPREEFIPKILCKNIEETLEKAKEVAF</sequence>
<dbReference type="SMART" id="SM00530">
    <property type="entry name" value="HTH_XRE"/>
    <property type="match status" value="1"/>
</dbReference>
<dbReference type="InterPro" id="IPR029045">
    <property type="entry name" value="ClpP/crotonase-like_dom_sf"/>
</dbReference>
<reference evidence="3 4" key="1">
    <citation type="journal article" date="2015" name="Stand. Genomic Sci.">
        <title>Genomic Encyclopedia of Bacterial and Archaeal Type Strains, Phase III: the genomes of soil and plant-associated and newly described type strains.</title>
        <authorList>
            <person name="Whitman W.B."/>
            <person name="Woyke T."/>
            <person name="Klenk H.P."/>
            <person name="Zhou Y."/>
            <person name="Lilburn T.G."/>
            <person name="Beck B.J."/>
            <person name="De Vos P."/>
            <person name="Vandamme P."/>
            <person name="Eisen J.A."/>
            <person name="Garrity G."/>
            <person name="Hugenholtz P."/>
            <person name="Kyrpides N.C."/>
        </authorList>
    </citation>
    <scope>NUCLEOTIDE SEQUENCE [LARGE SCALE GENOMIC DNA]</scope>
    <source>
        <strain evidence="3 4">CGMCC 1.6855</strain>
    </source>
</reference>
<dbReference type="InterPro" id="IPR001387">
    <property type="entry name" value="Cro/C1-type_HTH"/>
</dbReference>
<dbReference type="CDD" id="cd00093">
    <property type="entry name" value="HTH_XRE"/>
    <property type="match status" value="1"/>
</dbReference>
<dbReference type="InterPro" id="IPR010982">
    <property type="entry name" value="Lambda_DNA-bd_dom_sf"/>
</dbReference>
<dbReference type="GO" id="GO:0006508">
    <property type="term" value="P:proteolysis"/>
    <property type="evidence" value="ECO:0007669"/>
    <property type="project" value="InterPro"/>
</dbReference>
<gene>
    <name evidence="3" type="ORF">IQ31_00004</name>
</gene>
<evidence type="ECO:0000313" key="4">
    <source>
        <dbReference type="Proteomes" id="UP000315908"/>
    </source>
</evidence>
<dbReference type="GO" id="GO:0008236">
    <property type="term" value="F:serine-type peptidase activity"/>
    <property type="evidence" value="ECO:0007669"/>
    <property type="project" value="InterPro"/>
</dbReference>
<accession>A0A562MZT0</accession>
<dbReference type="Pfam" id="PF03572">
    <property type="entry name" value="Peptidase_S41"/>
    <property type="match status" value="1"/>
</dbReference>
<evidence type="ECO:0000313" key="3">
    <source>
        <dbReference type="EMBL" id="TWI25439.1"/>
    </source>
</evidence>
<dbReference type="RefSeq" id="WP_145326741.1">
    <property type="nucleotide sequence ID" value="NZ_DAMALA010000082.1"/>
</dbReference>
<comment type="caution">
    <text evidence="3">The sequence shown here is derived from an EMBL/GenBank/DDBJ whole genome shotgun (WGS) entry which is preliminary data.</text>
</comment>
<dbReference type="PANTHER" id="PTHR46558">
    <property type="entry name" value="TRACRIPTIONAL REGULATORY PROTEIN-RELATED-RELATED"/>
    <property type="match status" value="1"/>
</dbReference>
<keyword evidence="1" id="KW-0238">DNA-binding</keyword>
<evidence type="ECO:0000259" key="2">
    <source>
        <dbReference type="PROSITE" id="PS50943"/>
    </source>
</evidence>
<dbReference type="PANTHER" id="PTHR46558:SF4">
    <property type="entry name" value="DNA-BIDING PHAGE PROTEIN"/>
    <property type="match status" value="1"/>
</dbReference>
<dbReference type="GO" id="GO:0003677">
    <property type="term" value="F:DNA binding"/>
    <property type="evidence" value="ECO:0007669"/>
    <property type="project" value="UniProtKB-KW"/>
</dbReference>
<feature type="domain" description="HTH cro/C1-type" evidence="2">
    <location>
        <begin position="10"/>
        <end position="64"/>
    </location>
</feature>
<organism evidence="3 4">
    <name type="scientific">Sphingobacterium siyangense</name>
    <dbReference type="NCBI Taxonomy" id="459529"/>
    <lineage>
        <taxon>Bacteria</taxon>
        <taxon>Pseudomonadati</taxon>
        <taxon>Bacteroidota</taxon>
        <taxon>Sphingobacteriia</taxon>
        <taxon>Sphingobacteriales</taxon>
        <taxon>Sphingobacteriaceae</taxon>
        <taxon>Sphingobacterium</taxon>
    </lineage>
</organism>
<dbReference type="AlphaFoldDB" id="A0A562MZT0"/>
<protein>
    <submittedName>
        <fullName evidence="3">Transcriptional regulator with XRE-family HTH domain</fullName>
    </submittedName>
</protein>
<dbReference type="SMART" id="SM00245">
    <property type="entry name" value="TSPc"/>
    <property type="match status" value="1"/>
</dbReference>
<evidence type="ECO:0000256" key="1">
    <source>
        <dbReference type="ARBA" id="ARBA00023125"/>
    </source>
</evidence>
<dbReference type="OrthoDB" id="9812495at2"/>